<comment type="caution">
    <text evidence="1">The sequence shown here is derived from an EMBL/GenBank/DDBJ whole genome shotgun (WGS) entry which is preliminary data.</text>
</comment>
<evidence type="ECO:0000313" key="1">
    <source>
        <dbReference type="EMBL" id="KAG2190072.1"/>
    </source>
</evidence>
<dbReference type="OrthoDB" id="2224642at2759"/>
<dbReference type="Proteomes" id="UP000650833">
    <property type="component" value="Unassembled WGS sequence"/>
</dbReference>
<protein>
    <submittedName>
        <fullName evidence="1">Uncharacterized protein</fullName>
    </submittedName>
</protein>
<gene>
    <name evidence="1" type="ORF">INT46_002362</name>
</gene>
<accession>A0A8H7UQ80</accession>
<organism evidence="1 2">
    <name type="scientific">Mucor plumbeus</name>
    <dbReference type="NCBI Taxonomy" id="97098"/>
    <lineage>
        <taxon>Eukaryota</taxon>
        <taxon>Fungi</taxon>
        <taxon>Fungi incertae sedis</taxon>
        <taxon>Mucoromycota</taxon>
        <taxon>Mucoromycotina</taxon>
        <taxon>Mucoromycetes</taxon>
        <taxon>Mucorales</taxon>
        <taxon>Mucorineae</taxon>
        <taxon>Mucoraceae</taxon>
        <taxon>Mucor</taxon>
    </lineage>
</organism>
<evidence type="ECO:0000313" key="2">
    <source>
        <dbReference type="Proteomes" id="UP000650833"/>
    </source>
</evidence>
<reference evidence="1" key="1">
    <citation type="submission" date="2020-12" db="EMBL/GenBank/DDBJ databases">
        <title>Metabolic potential, ecology and presence of endohyphal bacteria is reflected in genomic diversity of Mucoromycotina.</title>
        <authorList>
            <person name="Muszewska A."/>
            <person name="Okrasinska A."/>
            <person name="Steczkiewicz K."/>
            <person name="Drgas O."/>
            <person name="Orlowska M."/>
            <person name="Perlinska-Lenart U."/>
            <person name="Aleksandrzak-Piekarczyk T."/>
            <person name="Szatraj K."/>
            <person name="Zielenkiewicz U."/>
            <person name="Pilsyk S."/>
            <person name="Malc E."/>
            <person name="Mieczkowski P."/>
            <person name="Kruszewska J.S."/>
            <person name="Biernat P."/>
            <person name="Pawlowska J."/>
        </authorList>
    </citation>
    <scope>NUCLEOTIDE SEQUENCE</scope>
    <source>
        <strain evidence="1">CBS 226.32</strain>
    </source>
</reference>
<dbReference type="AlphaFoldDB" id="A0A8H7UQ80"/>
<sequence length="71" mass="7886">MKPQTLPATCELCGNWLPGHSSSCPRSGVPPSQWKDVQFSQNVEQLDAMDVNDQDEILSTDYLDQVGFNTD</sequence>
<keyword evidence="2" id="KW-1185">Reference proteome</keyword>
<dbReference type="EMBL" id="JAEPRC010001070">
    <property type="protein sequence ID" value="KAG2190072.1"/>
    <property type="molecule type" value="Genomic_DNA"/>
</dbReference>
<name>A0A8H7UQ80_9FUNG</name>
<proteinExistence type="predicted"/>